<dbReference type="OrthoDB" id="295536at2759"/>
<dbReference type="InterPro" id="IPR003649">
    <property type="entry name" value="Bbox_C"/>
</dbReference>
<dbReference type="PROSITE" id="PS50119">
    <property type="entry name" value="ZF_BBOX"/>
    <property type="match status" value="1"/>
</dbReference>
<name>A0A7D9DXF0_PARCT</name>
<dbReference type="InterPro" id="IPR036116">
    <property type="entry name" value="FN3_sf"/>
</dbReference>
<dbReference type="Gene3D" id="4.10.830.40">
    <property type="match status" value="1"/>
</dbReference>
<dbReference type="InterPro" id="IPR013783">
    <property type="entry name" value="Ig-like_fold"/>
</dbReference>
<dbReference type="InterPro" id="IPR001841">
    <property type="entry name" value="Znf_RING"/>
</dbReference>
<dbReference type="Proteomes" id="UP001152795">
    <property type="component" value="Unassembled WGS sequence"/>
</dbReference>
<evidence type="ECO:0000256" key="2">
    <source>
        <dbReference type="ARBA" id="ARBA00022771"/>
    </source>
</evidence>
<dbReference type="PROSITE" id="PS50089">
    <property type="entry name" value="ZF_RING_2"/>
    <property type="match status" value="1"/>
</dbReference>
<dbReference type="Gene3D" id="2.60.120.920">
    <property type="match status" value="1"/>
</dbReference>
<dbReference type="Pfam" id="PF00041">
    <property type="entry name" value="fn3"/>
    <property type="match status" value="1"/>
</dbReference>
<dbReference type="SMART" id="SM00449">
    <property type="entry name" value="SPRY"/>
    <property type="match status" value="1"/>
</dbReference>
<dbReference type="SMART" id="SM00502">
    <property type="entry name" value="BBC"/>
    <property type="match status" value="1"/>
</dbReference>
<keyword evidence="3" id="KW-0862">Zinc</keyword>
<dbReference type="SUPFAM" id="SSF49899">
    <property type="entry name" value="Concanavalin A-like lectins/glucanases"/>
    <property type="match status" value="1"/>
</dbReference>
<dbReference type="PROSITE" id="PS50853">
    <property type="entry name" value="FN3"/>
    <property type="match status" value="1"/>
</dbReference>
<dbReference type="PROSITE" id="PS51262">
    <property type="entry name" value="COS"/>
    <property type="match status" value="1"/>
</dbReference>
<dbReference type="PANTHER" id="PTHR24099">
    <property type="entry name" value="E3 UBIQUITIN-PROTEIN LIGASE TRIM36-RELATED"/>
    <property type="match status" value="1"/>
</dbReference>
<dbReference type="InterPro" id="IPR001870">
    <property type="entry name" value="B30.2/SPRY"/>
</dbReference>
<keyword evidence="1" id="KW-0479">Metal-binding</keyword>
<dbReference type="EMBL" id="CACRXK020002581">
    <property type="protein sequence ID" value="CAB3995006.1"/>
    <property type="molecule type" value="Genomic_DNA"/>
</dbReference>
<dbReference type="PROSITE" id="PS50188">
    <property type="entry name" value="B302_SPRY"/>
    <property type="match status" value="1"/>
</dbReference>
<protein>
    <submittedName>
        <fullName evidence="5">Tripartite motif-containing 67 isoform X2</fullName>
    </submittedName>
</protein>
<dbReference type="InterPro" id="IPR000315">
    <property type="entry name" value="Znf_B-box"/>
</dbReference>
<dbReference type="Gene3D" id="3.30.40.10">
    <property type="entry name" value="Zinc/RING finger domain, C3HC4 (zinc finger)"/>
    <property type="match status" value="1"/>
</dbReference>
<keyword evidence="2" id="KW-0863">Zinc-finger</keyword>
<dbReference type="InterPro" id="IPR003961">
    <property type="entry name" value="FN3_dom"/>
</dbReference>
<dbReference type="InterPro" id="IPR043136">
    <property type="entry name" value="B30.2/SPRY_sf"/>
</dbReference>
<dbReference type="Gene3D" id="2.60.40.10">
    <property type="entry name" value="Immunoglobulins"/>
    <property type="match status" value="1"/>
</dbReference>
<dbReference type="InterPro" id="IPR013083">
    <property type="entry name" value="Znf_RING/FYVE/PHD"/>
</dbReference>
<dbReference type="InterPro" id="IPR017903">
    <property type="entry name" value="COS_domain"/>
</dbReference>
<dbReference type="SUPFAM" id="SSF57845">
    <property type="entry name" value="B-box zinc-binding domain"/>
    <property type="match status" value="1"/>
</dbReference>
<dbReference type="Pfam" id="PF00622">
    <property type="entry name" value="SPRY"/>
    <property type="match status" value="1"/>
</dbReference>
<dbReference type="InterPro" id="IPR050617">
    <property type="entry name" value="E3_ligase_FN3/SPRY"/>
</dbReference>
<evidence type="ECO:0000313" key="6">
    <source>
        <dbReference type="Proteomes" id="UP001152795"/>
    </source>
</evidence>
<keyword evidence="4" id="KW-0175">Coiled coil</keyword>
<accession>A0A7D9DXF0</accession>
<dbReference type="SMART" id="SM00336">
    <property type="entry name" value="BBOX"/>
    <property type="match status" value="2"/>
</dbReference>
<dbReference type="InterPro" id="IPR013320">
    <property type="entry name" value="ConA-like_dom_sf"/>
</dbReference>
<comment type="caution">
    <text evidence="5">The sequence shown here is derived from an EMBL/GenBank/DDBJ whole genome shotgun (WGS) entry which is preliminary data.</text>
</comment>
<organism evidence="5 6">
    <name type="scientific">Paramuricea clavata</name>
    <name type="common">Red gorgonian</name>
    <name type="synonym">Violescent sea-whip</name>
    <dbReference type="NCBI Taxonomy" id="317549"/>
    <lineage>
        <taxon>Eukaryota</taxon>
        <taxon>Metazoa</taxon>
        <taxon>Cnidaria</taxon>
        <taxon>Anthozoa</taxon>
        <taxon>Octocorallia</taxon>
        <taxon>Malacalcyonacea</taxon>
        <taxon>Plexauridae</taxon>
        <taxon>Paramuricea</taxon>
    </lineage>
</organism>
<evidence type="ECO:0000256" key="4">
    <source>
        <dbReference type="ARBA" id="ARBA00023054"/>
    </source>
</evidence>
<dbReference type="SMART" id="SM00184">
    <property type="entry name" value="RING"/>
    <property type="match status" value="1"/>
</dbReference>
<gene>
    <name evidence="5" type="ORF">PACLA_8A082975</name>
</gene>
<dbReference type="SUPFAM" id="SSF57850">
    <property type="entry name" value="RING/U-box"/>
    <property type="match status" value="1"/>
</dbReference>
<evidence type="ECO:0000256" key="3">
    <source>
        <dbReference type="ARBA" id="ARBA00022833"/>
    </source>
</evidence>
<dbReference type="SMART" id="SM00060">
    <property type="entry name" value="FN3"/>
    <property type="match status" value="1"/>
</dbReference>
<evidence type="ECO:0000256" key="1">
    <source>
        <dbReference type="ARBA" id="ARBA00022723"/>
    </source>
</evidence>
<dbReference type="InterPro" id="IPR003877">
    <property type="entry name" value="SPRY_dom"/>
</dbReference>
<dbReference type="CDD" id="cd12889">
    <property type="entry name" value="SPRY_PRY_TRIM67_9"/>
    <property type="match status" value="1"/>
</dbReference>
<reference evidence="5" key="1">
    <citation type="submission" date="2020-04" db="EMBL/GenBank/DDBJ databases">
        <authorList>
            <person name="Alioto T."/>
            <person name="Alioto T."/>
            <person name="Gomez Garrido J."/>
        </authorList>
    </citation>
    <scope>NUCLEOTIDE SEQUENCE</scope>
    <source>
        <strain evidence="5">A484AB</strain>
    </source>
</reference>
<keyword evidence="6" id="KW-1185">Reference proteome</keyword>
<dbReference type="AlphaFoldDB" id="A0A7D9DXF0"/>
<dbReference type="Pfam" id="PF00643">
    <property type="entry name" value="zf-B_box"/>
    <property type="match status" value="1"/>
</dbReference>
<proteinExistence type="predicted"/>
<dbReference type="CDD" id="cd00063">
    <property type="entry name" value="FN3"/>
    <property type="match status" value="1"/>
</dbReference>
<evidence type="ECO:0000313" key="5">
    <source>
        <dbReference type="EMBL" id="CAB3995006.1"/>
    </source>
</evidence>
<sequence>MEKELICMVCEKPFQTPVILPCTHHACLYCAETLISYSDVMGKATEENCEAEQNEGLGSGKVAMVSCPACEKKICIGNCDVYSFPKDKILEKLVNRSFGATSDILCQMCDGIPPNAGTISCEQCDITYCETCCRTYHPRRGPLASHMLVSPSSLGKARQDVMKCSHHREENISMYCVKCKTTVCYLCVDRGKHRKHDVKALGEMFKEQKVELTGNLKHLCEKEKELQSFIGKLNEKRVDIQENGLDFEASVVAQCDSLIRFIEGKKVELLQVVTTEINKKIKNLNNQIKDCEGKAYEAKGLTEYTMEVLREVDPSSFLLVSNSVSQRVLTSQRDWYKDFTMEPSTSSDINLTLDLTGIHEALQDMNFYELKAPPAPEFLPDQCSVLDDKMILTWRPVKHGNPQGFVVEIDDGSGGNFTEVYSGNKTRCTVSGLQFDSTYRARVRAYSSAGESQSSDVVYLGTPDVACFTFDPETAPSGVVLTHENDTVSCNCSENRVVLGNIGFSKGIHYWEITIDKYTSNPDPAFGVARADTEKNTILGKDTKAWSMYADASRSWFRHNNAHFQRHLGGIETGAVVGVLLDVNSFSLTFFLNDEERGSIQLPSSDEMFYPAVSLNRNVQLSLQSGLRPPDCSTA</sequence>
<dbReference type="FunFam" id="2.60.40.10:FF:000178">
    <property type="entry name" value="E3 ubiquitin-protein ligase TRIM9 isoform X1"/>
    <property type="match status" value="1"/>
</dbReference>
<dbReference type="PANTHER" id="PTHR24099:SF15">
    <property type="entry name" value="E3 UBIQUITIN-PROTEIN LIGASE TRIM9"/>
    <property type="match status" value="1"/>
</dbReference>
<dbReference type="Gene3D" id="3.30.160.60">
    <property type="entry name" value="Classic Zinc Finger"/>
    <property type="match status" value="1"/>
</dbReference>
<dbReference type="SUPFAM" id="SSF49265">
    <property type="entry name" value="Fibronectin type III"/>
    <property type="match status" value="1"/>
</dbReference>
<dbReference type="Pfam" id="PF22586">
    <property type="entry name" value="ANCHR-like_BBOX"/>
    <property type="match status" value="1"/>
</dbReference>
<dbReference type="GO" id="GO:0008270">
    <property type="term" value="F:zinc ion binding"/>
    <property type="evidence" value="ECO:0007669"/>
    <property type="project" value="UniProtKB-KW"/>
</dbReference>